<dbReference type="GO" id="GO:0004527">
    <property type="term" value="F:exonuclease activity"/>
    <property type="evidence" value="ECO:0007669"/>
    <property type="project" value="UniProtKB-KW"/>
</dbReference>
<name>A0A2K9V3J9_9CAUD</name>
<dbReference type="GeneID" id="54987437"/>
<keyword evidence="1" id="KW-0269">Exonuclease</keyword>
<dbReference type="InterPro" id="IPR011604">
    <property type="entry name" value="PDDEXK-like_dom_sf"/>
</dbReference>
<reference evidence="1 2" key="1">
    <citation type="submission" date="2017-12" db="EMBL/GenBank/DDBJ databases">
        <title>Phages infecting Faecalibacterium prausnitzii belong to novel viral genera that help decipher intestinal viromes.</title>
        <authorList>
            <person name="Petit M.-A."/>
            <person name="De Paepe M."/>
            <person name="Benevides L."/>
            <person name="Langella P."/>
        </authorList>
    </citation>
    <scope>NUCLEOTIDE SEQUENCE [LARGE SCALE GENOMIC DNA]</scope>
</reference>
<proteinExistence type="predicted"/>
<dbReference type="Gene3D" id="3.90.320.10">
    <property type="match status" value="1"/>
</dbReference>
<sequence length="204" mass="23516">MSNECVKPEIPQFPELTFEEERHLYYLNGLEVPSVTTLMKPLSSDFYSTVDPEVLNKAAKRGTAIHNAVENYAKFGIEDIPPVYAGYFAGFREWWDSRKPEVLATETKVYHKILRYAGTVDLLCIIDGRVTLVDYKTSAQVNSKLCAVQLEAYDRAWESHDIKVDDRLILHLSKKSYQEVRFPRSGKCWSVFSSLMTIKNYMNE</sequence>
<dbReference type="RefSeq" id="YP_009797028.1">
    <property type="nucleotide sequence ID" value="NC_047909.1"/>
</dbReference>
<keyword evidence="1" id="KW-0540">Nuclease</keyword>
<keyword evidence="1" id="KW-0378">Hydrolase</keyword>
<dbReference type="Proteomes" id="UP000240268">
    <property type="component" value="Segment"/>
</dbReference>
<evidence type="ECO:0000313" key="2">
    <source>
        <dbReference type="Proteomes" id="UP000240268"/>
    </source>
</evidence>
<dbReference type="InterPro" id="IPR011335">
    <property type="entry name" value="Restrct_endonuc-II-like"/>
</dbReference>
<protein>
    <submittedName>
        <fullName evidence="1">Exonuclease</fullName>
    </submittedName>
</protein>
<dbReference type="SUPFAM" id="SSF52980">
    <property type="entry name" value="Restriction endonuclease-like"/>
    <property type="match status" value="1"/>
</dbReference>
<keyword evidence="2" id="KW-1185">Reference proteome</keyword>
<organism evidence="1 2">
    <name type="scientific">Faecalibacterium phage FP_Brigit</name>
    <dbReference type="NCBI Taxonomy" id="2070181"/>
    <lineage>
        <taxon>Viruses</taxon>
        <taxon>Duplodnaviria</taxon>
        <taxon>Heunggongvirae</taxon>
        <taxon>Uroviricota</taxon>
        <taxon>Caudoviricetes</taxon>
        <taxon>Brigitvirus</taxon>
        <taxon>Brigitvirus brigit</taxon>
    </lineage>
</organism>
<evidence type="ECO:0000313" key="1">
    <source>
        <dbReference type="EMBL" id="AUV56626.1"/>
    </source>
</evidence>
<dbReference type="KEGG" id="vg:54987437"/>
<accession>A0A2K9V3J9</accession>
<dbReference type="EMBL" id="MG711465">
    <property type="protein sequence ID" value="AUV56626.1"/>
    <property type="molecule type" value="Genomic_DNA"/>
</dbReference>